<reference evidence="1 2" key="1">
    <citation type="submission" date="2019-08" db="EMBL/GenBank/DDBJ databases">
        <authorList>
            <person name="Alioto T."/>
            <person name="Alioto T."/>
            <person name="Gomez Garrido J."/>
        </authorList>
    </citation>
    <scope>NUCLEOTIDE SEQUENCE [LARGE SCALE GENOMIC DNA]</scope>
</reference>
<proteinExistence type="predicted"/>
<organism evidence="1 2">
    <name type="scientific">Cinara cedri</name>
    <dbReference type="NCBI Taxonomy" id="506608"/>
    <lineage>
        <taxon>Eukaryota</taxon>
        <taxon>Metazoa</taxon>
        <taxon>Ecdysozoa</taxon>
        <taxon>Arthropoda</taxon>
        <taxon>Hexapoda</taxon>
        <taxon>Insecta</taxon>
        <taxon>Pterygota</taxon>
        <taxon>Neoptera</taxon>
        <taxon>Paraneoptera</taxon>
        <taxon>Hemiptera</taxon>
        <taxon>Sternorrhyncha</taxon>
        <taxon>Aphidomorpha</taxon>
        <taxon>Aphidoidea</taxon>
        <taxon>Aphididae</taxon>
        <taxon>Lachninae</taxon>
        <taxon>Cinara</taxon>
    </lineage>
</organism>
<name>A0A5E4NKD3_9HEMI</name>
<sequence>MVFQLWIVNVKNQLKDTASRLSTYSELCLSVLFDVYGLWNSGQSYKDVNKDLN</sequence>
<dbReference type="AlphaFoldDB" id="A0A5E4NKD3"/>
<evidence type="ECO:0000313" key="1">
    <source>
        <dbReference type="EMBL" id="VVC44165.1"/>
    </source>
</evidence>
<evidence type="ECO:0000313" key="2">
    <source>
        <dbReference type="Proteomes" id="UP000325440"/>
    </source>
</evidence>
<gene>
    <name evidence="1" type="ORF">CINCED_3A019190</name>
</gene>
<keyword evidence="2" id="KW-1185">Reference proteome</keyword>
<accession>A0A5E4NKD3</accession>
<protein>
    <submittedName>
        <fullName evidence="1">Uncharacterized protein</fullName>
    </submittedName>
</protein>
<dbReference type="Proteomes" id="UP000325440">
    <property type="component" value="Unassembled WGS sequence"/>
</dbReference>
<dbReference type="EMBL" id="CABPRJ010002376">
    <property type="protein sequence ID" value="VVC44165.1"/>
    <property type="molecule type" value="Genomic_DNA"/>
</dbReference>